<evidence type="ECO:0000313" key="1">
    <source>
        <dbReference type="EMBL" id="KAJ8667276.1"/>
    </source>
</evidence>
<evidence type="ECO:0000313" key="2">
    <source>
        <dbReference type="Proteomes" id="UP001239111"/>
    </source>
</evidence>
<name>A0ACC2N8Q0_9HYME</name>
<dbReference type="Proteomes" id="UP001239111">
    <property type="component" value="Chromosome 4"/>
</dbReference>
<dbReference type="EMBL" id="CM056744">
    <property type="protein sequence ID" value="KAJ8667276.1"/>
    <property type="molecule type" value="Genomic_DNA"/>
</dbReference>
<reference evidence="1" key="1">
    <citation type="submission" date="2023-04" db="EMBL/GenBank/DDBJ databases">
        <title>A chromosome-level genome assembly of the parasitoid wasp Eretmocerus hayati.</title>
        <authorList>
            <person name="Zhong Y."/>
            <person name="Liu S."/>
            <person name="Liu Y."/>
        </authorList>
    </citation>
    <scope>NUCLEOTIDE SEQUENCE</scope>
    <source>
        <strain evidence="1">ZJU_SS_LIU_2023</strain>
    </source>
</reference>
<accession>A0ACC2N8Q0</accession>
<keyword evidence="2" id="KW-1185">Reference proteome</keyword>
<protein>
    <submittedName>
        <fullName evidence="1">Uncharacterized protein</fullName>
    </submittedName>
</protein>
<organism evidence="1 2">
    <name type="scientific">Eretmocerus hayati</name>
    <dbReference type="NCBI Taxonomy" id="131215"/>
    <lineage>
        <taxon>Eukaryota</taxon>
        <taxon>Metazoa</taxon>
        <taxon>Ecdysozoa</taxon>
        <taxon>Arthropoda</taxon>
        <taxon>Hexapoda</taxon>
        <taxon>Insecta</taxon>
        <taxon>Pterygota</taxon>
        <taxon>Neoptera</taxon>
        <taxon>Endopterygota</taxon>
        <taxon>Hymenoptera</taxon>
        <taxon>Apocrita</taxon>
        <taxon>Proctotrupomorpha</taxon>
        <taxon>Chalcidoidea</taxon>
        <taxon>Aphelinidae</taxon>
        <taxon>Aphelininae</taxon>
        <taxon>Eretmocerus</taxon>
    </lineage>
</organism>
<comment type="caution">
    <text evidence="1">The sequence shown here is derived from an EMBL/GenBank/DDBJ whole genome shotgun (WGS) entry which is preliminary data.</text>
</comment>
<proteinExistence type="predicted"/>
<sequence length="265" mass="30044">MAVASGSSTFETLGMEHRSSDDRRERDFSEHLAQRRLSLQVERQRDQYRECNQKIAFKLRHARAEVERLRQDNDRLRAENDMLIKRNKLNGPGCSSLRYAPFLLPKFDGSYGSRATCWIETITRAASALCWTDAQTMHAVQSSLDGWARDWLMAQSRNVRTWAQFKTAFEKRYLAHPGAAVDVRMTLGGVTVADSKEAGPDGQLLAAEWRMKQVWGSQVKTCYNCKAIGHEYAQCTAYESGGLLRVFIVFALICFAQVCNSGVFL</sequence>
<gene>
    <name evidence="1" type="ORF">QAD02_008938</name>
</gene>